<protein>
    <submittedName>
        <fullName evidence="1">Uncharacterized protein</fullName>
    </submittedName>
</protein>
<evidence type="ECO:0000313" key="2">
    <source>
        <dbReference type="Proteomes" id="UP000287651"/>
    </source>
</evidence>
<dbReference type="Proteomes" id="UP000287651">
    <property type="component" value="Unassembled WGS sequence"/>
</dbReference>
<organism evidence="1 2">
    <name type="scientific">Ensete ventricosum</name>
    <name type="common">Abyssinian banana</name>
    <name type="synonym">Musa ensete</name>
    <dbReference type="NCBI Taxonomy" id="4639"/>
    <lineage>
        <taxon>Eukaryota</taxon>
        <taxon>Viridiplantae</taxon>
        <taxon>Streptophyta</taxon>
        <taxon>Embryophyta</taxon>
        <taxon>Tracheophyta</taxon>
        <taxon>Spermatophyta</taxon>
        <taxon>Magnoliopsida</taxon>
        <taxon>Liliopsida</taxon>
        <taxon>Zingiberales</taxon>
        <taxon>Musaceae</taxon>
        <taxon>Ensete</taxon>
    </lineage>
</organism>
<dbReference type="AlphaFoldDB" id="A0A426YGB6"/>
<accession>A0A426YGB6</accession>
<gene>
    <name evidence="1" type="ORF">B296_00051503</name>
</gene>
<sequence>MVEVLYFSQPKSDLKFVILSRAFFYYGPGIGFLSRRAISFIGWAFDNNVNLLLYRRGEVPLSDLTNSLYTSSRHQVTWRSYTLRKLAKSKDKVSSSRWLGVVVRELGAYQSAIDPISLERSSVCGWGSLVPSCYAIEGIFDGATKRLGWAMRDVC</sequence>
<comment type="caution">
    <text evidence="1">The sequence shown here is derived from an EMBL/GenBank/DDBJ whole genome shotgun (WGS) entry which is preliminary data.</text>
</comment>
<evidence type="ECO:0000313" key="1">
    <source>
        <dbReference type="EMBL" id="RRT50804.1"/>
    </source>
</evidence>
<name>A0A426YGB6_ENSVE</name>
<reference evidence="1 2" key="1">
    <citation type="journal article" date="2014" name="Agronomy (Basel)">
        <title>A Draft Genome Sequence for Ensete ventricosum, the Drought-Tolerant Tree Against Hunger.</title>
        <authorList>
            <person name="Harrison J."/>
            <person name="Moore K.A."/>
            <person name="Paszkiewicz K."/>
            <person name="Jones T."/>
            <person name="Grant M."/>
            <person name="Ambacheew D."/>
            <person name="Muzemil S."/>
            <person name="Studholme D.J."/>
        </authorList>
    </citation>
    <scope>NUCLEOTIDE SEQUENCE [LARGE SCALE GENOMIC DNA]</scope>
</reference>
<proteinExistence type="predicted"/>
<dbReference type="EMBL" id="AMZH03012562">
    <property type="protein sequence ID" value="RRT50804.1"/>
    <property type="molecule type" value="Genomic_DNA"/>
</dbReference>